<feature type="domain" description="Nucleotidyl transferase" evidence="1">
    <location>
        <begin position="2"/>
        <end position="237"/>
    </location>
</feature>
<dbReference type="EC" id="2.7.7.24" evidence="2"/>
<dbReference type="Proteomes" id="UP000256329">
    <property type="component" value="Unassembled WGS sequence"/>
</dbReference>
<dbReference type="InterPro" id="IPR029044">
    <property type="entry name" value="Nucleotide-diphossugar_trans"/>
</dbReference>
<keyword evidence="3" id="KW-1185">Reference proteome</keyword>
<sequence>MKALILSGGKGTRLRPLTFTTAKQLLPVANRPIIHYVLQQILEAGIEDIGIIISPETGGKVREAVEGAFSGRARLTFILQQEPLGLAHAVKTVRGFLGQAPFLMFLGDNLIQGGARQLVSELERGESEAVILLKEVPDPRAFGVAVLDGEGKVVKLIEKPKEPPSNLALVGVYAFTPAIHEAISRIKPSWRGELEITDAIQELIHLGGRVKALKLEGWWLDTGKKDDILEANRIVLDEYAERDLQGEVDRESAIVGRVTVGPGSKIVRSTIRGPAVIGRNVLVEDSFIGPFTAIGDGVVLRGVDIEHSVVLEGCHLENVGPVEDSLIGYRARIKRAGGNRRSALRFFIGDECEVTL</sequence>
<protein>
    <submittedName>
        <fullName evidence="2">Glucose-1-phosphate thymidylyltransferase</fullName>
        <ecNumber evidence="2">2.7.7.24</ecNumber>
    </submittedName>
</protein>
<evidence type="ECO:0000313" key="2">
    <source>
        <dbReference type="EMBL" id="RDV81847.1"/>
    </source>
</evidence>
<dbReference type="SUPFAM" id="SSF53448">
    <property type="entry name" value="Nucleotide-diphospho-sugar transferases"/>
    <property type="match status" value="1"/>
</dbReference>
<dbReference type="CDD" id="cd04189">
    <property type="entry name" value="G1P_TT_long"/>
    <property type="match status" value="1"/>
</dbReference>
<organism evidence="2 3">
    <name type="scientific">Ammonifex thiophilus</name>
    <dbReference type="NCBI Taxonomy" id="444093"/>
    <lineage>
        <taxon>Bacteria</taxon>
        <taxon>Bacillati</taxon>
        <taxon>Bacillota</taxon>
        <taxon>Clostridia</taxon>
        <taxon>Thermoanaerobacterales</taxon>
        <taxon>Thermoanaerobacteraceae</taxon>
        <taxon>Ammonifex</taxon>
    </lineage>
</organism>
<dbReference type="PANTHER" id="PTHR42883">
    <property type="entry name" value="GLUCOSE-1-PHOSPHATE THYMIDYLTRANSFERASE"/>
    <property type="match status" value="1"/>
</dbReference>
<proteinExistence type="predicted"/>
<dbReference type="NCBIfam" id="TIGR01208">
    <property type="entry name" value="rmlA_long"/>
    <property type="match status" value="1"/>
</dbReference>
<gene>
    <name evidence="2" type="ORF">DXX99_08700</name>
</gene>
<dbReference type="RefSeq" id="WP_115793104.1">
    <property type="nucleotide sequence ID" value="NZ_QSLN01000014.1"/>
</dbReference>
<comment type="caution">
    <text evidence="2">The sequence shown here is derived from an EMBL/GenBank/DDBJ whole genome shotgun (WGS) entry which is preliminary data.</text>
</comment>
<dbReference type="Pfam" id="PF00483">
    <property type="entry name" value="NTP_transferase"/>
    <property type="match status" value="1"/>
</dbReference>
<dbReference type="Gene3D" id="2.160.10.10">
    <property type="entry name" value="Hexapeptide repeat proteins"/>
    <property type="match status" value="1"/>
</dbReference>
<evidence type="ECO:0000313" key="3">
    <source>
        <dbReference type="Proteomes" id="UP000256329"/>
    </source>
</evidence>
<name>A0A3D8P1W7_9THEO</name>
<reference evidence="2 3" key="1">
    <citation type="submission" date="2018-08" db="EMBL/GenBank/DDBJ databases">
        <title>Form III RuBisCO-mediated autotrophy in Thermodesulfobium bacteria.</title>
        <authorList>
            <person name="Toshchakov S.V."/>
            <person name="Kublanov I.V."/>
            <person name="Frolov E."/>
            <person name="Bonch-Osmolovskaya E.A."/>
            <person name="Tourova T.P."/>
            <person name="Chernych N.A."/>
            <person name="Lebedinsky A.V."/>
        </authorList>
    </citation>
    <scope>NUCLEOTIDE SEQUENCE [LARGE SCALE GENOMIC DNA]</scope>
    <source>
        <strain evidence="2 3">SR</strain>
    </source>
</reference>
<keyword evidence="2" id="KW-0808">Transferase</keyword>
<dbReference type="InterPro" id="IPR005908">
    <property type="entry name" value="G1P_thy_trans_l"/>
</dbReference>
<dbReference type="InterPro" id="IPR005835">
    <property type="entry name" value="NTP_transferase_dom"/>
</dbReference>
<dbReference type="EMBL" id="QSLN01000014">
    <property type="protein sequence ID" value="RDV81847.1"/>
    <property type="molecule type" value="Genomic_DNA"/>
</dbReference>
<dbReference type="Gene3D" id="3.90.550.10">
    <property type="entry name" value="Spore Coat Polysaccharide Biosynthesis Protein SpsA, Chain A"/>
    <property type="match status" value="1"/>
</dbReference>
<dbReference type="AlphaFoldDB" id="A0A3D8P1W7"/>
<evidence type="ECO:0000259" key="1">
    <source>
        <dbReference type="Pfam" id="PF00483"/>
    </source>
</evidence>
<accession>A0A3D8P1W7</accession>
<dbReference type="GO" id="GO:0008879">
    <property type="term" value="F:glucose-1-phosphate thymidylyltransferase activity"/>
    <property type="evidence" value="ECO:0007669"/>
    <property type="project" value="UniProtKB-EC"/>
</dbReference>
<dbReference type="OrthoDB" id="9803871at2"/>
<keyword evidence="2" id="KW-0548">Nucleotidyltransferase</keyword>
<dbReference type="PANTHER" id="PTHR42883:SF2">
    <property type="entry name" value="THYMIDYLYLTRANSFERASE"/>
    <property type="match status" value="1"/>
</dbReference>